<sequence length="114" mass="12528">MSDSLSNKELVAVGHQFAKTMSSDTAIMDIAKIVSRLAERLDCTTLALREMTKQRDALTTVQQQGIRKALDECSEYLDRDCILETNGISYEDAAQREIGAVALHDALLRQGAAL</sequence>
<evidence type="ECO:0000313" key="3">
    <source>
        <dbReference type="Proteomes" id="UP000222768"/>
    </source>
</evidence>
<evidence type="ECO:0000313" key="1">
    <source>
        <dbReference type="EMBL" id="PHH04812.1"/>
    </source>
</evidence>
<dbReference type="EMBL" id="PDLK01000002">
    <property type="protein sequence ID" value="PHH04812.1"/>
    <property type="molecule type" value="Genomic_DNA"/>
</dbReference>
<dbReference type="AlphaFoldDB" id="A0A4V6JIV7"/>
<reference evidence="3" key="2">
    <citation type="submission" date="2017-09" db="EMBL/GenBank/DDBJ databases">
        <title>FDA dAtabase for Regulatory Grade micrObial Sequences (FDA-ARGOS): Supporting development and validation of Infectious Disease Dx tests.</title>
        <authorList>
            <person name="Minogue T."/>
            <person name="Wolcott M."/>
            <person name="Wasieloski L."/>
            <person name="Aguilar W."/>
            <person name="Moore D."/>
            <person name="Tallon L."/>
            <person name="Sadzewicz L."/>
            <person name="Ott S."/>
            <person name="Zhao X."/>
            <person name="Nagaraj S."/>
            <person name="Vavikolanu K."/>
            <person name="Aluvathingal J."/>
            <person name="Nadendla S."/>
            <person name="Sichtig H."/>
        </authorList>
    </citation>
    <scope>NUCLEOTIDE SEQUENCE [LARGE SCALE GENOMIC DNA]</scope>
    <source>
        <strain evidence="3">FDAARGOS_404</strain>
    </source>
</reference>
<dbReference type="Proteomes" id="UP000310719">
    <property type="component" value="Chromosome"/>
</dbReference>
<proteinExistence type="predicted"/>
<evidence type="ECO:0000313" key="4">
    <source>
        <dbReference type="Proteomes" id="UP000310719"/>
    </source>
</evidence>
<evidence type="ECO:0000313" key="2">
    <source>
        <dbReference type="EMBL" id="VTP69653.1"/>
    </source>
</evidence>
<dbReference type="RefSeq" id="WP_032611868.1">
    <property type="nucleotide sequence ID" value="NZ_CP083630.1"/>
</dbReference>
<gene>
    <name evidence="1" type="ORF">CRX53_13015</name>
    <name evidence="2" type="ORF">NCTC13032_04497</name>
</gene>
<reference evidence="1" key="1">
    <citation type="submission" date="2017-09" db="EMBL/GenBank/DDBJ databases">
        <title>FDA dAtabase for Regulatory Grade micrObial Sequences (FDA-ARGOS): Supporting development and validation of Infectious Disease Dx tests.</title>
        <authorList>
            <person name="Minogue T."/>
            <person name="Wolcott M."/>
            <person name="Wasieloski L."/>
            <person name="Aguilar W."/>
            <person name="Moore D."/>
            <person name="Tallon L.J."/>
            <person name="Sadzewicz L."/>
            <person name="Ott S."/>
            <person name="Zhao X."/>
            <person name="Nagaraj S."/>
            <person name="Vavikolanu K."/>
            <person name="Aluvathingal J."/>
            <person name="Nadendla S."/>
            <person name="Sichtig H."/>
        </authorList>
    </citation>
    <scope>NUCLEOTIDE SEQUENCE</scope>
    <source>
        <strain evidence="1">FDAARGOS_404</strain>
    </source>
</reference>
<protein>
    <submittedName>
        <fullName evidence="2">Uncharacterized protein</fullName>
    </submittedName>
</protein>
<organism evidence="2 4">
    <name type="scientific">Leclercia adecarboxylata</name>
    <dbReference type="NCBI Taxonomy" id="83655"/>
    <lineage>
        <taxon>Bacteria</taxon>
        <taxon>Pseudomonadati</taxon>
        <taxon>Pseudomonadota</taxon>
        <taxon>Gammaproteobacteria</taxon>
        <taxon>Enterobacterales</taxon>
        <taxon>Enterobacteriaceae</taxon>
        <taxon>Leclercia</taxon>
    </lineage>
</organism>
<accession>A0A4V6JIV7</accession>
<reference evidence="2 4" key="3">
    <citation type="submission" date="2019-05" db="EMBL/GenBank/DDBJ databases">
        <authorList>
            <consortium name="Pathogen Informatics"/>
        </authorList>
    </citation>
    <scope>NUCLEOTIDE SEQUENCE [LARGE SCALE GENOMIC DNA]</scope>
    <source>
        <strain evidence="2 4">NCTC13032</strain>
    </source>
</reference>
<dbReference type="EMBL" id="LR590464">
    <property type="protein sequence ID" value="VTP69653.1"/>
    <property type="molecule type" value="Genomic_DNA"/>
</dbReference>
<dbReference type="Proteomes" id="UP000222768">
    <property type="component" value="Unassembled WGS sequence"/>
</dbReference>
<name>A0A4V6JIV7_9ENTR</name>